<dbReference type="EMBL" id="VEVO01000022">
    <property type="protein sequence ID" value="KAF0023306.1"/>
    <property type="molecule type" value="Genomic_DNA"/>
</dbReference>
<gene>
    <name evidence="2" type="ORF">F2P81_023936</name>
</gene>
<dbReference type="Proteomes" id="UP000438429">
    <property type="component" value="Unassembled WGS sequence"/>
</dbReference>
<protein>
    <submittedName>
        <fullName evidence="2">Uncharacterized protein</fullName>
    </submittedName>
</protein>
<comment type="caution">
    <text evidence="2">The sequence shown here is derived from an EMBL/GenBank/DDBJ whole genome shotgun (WGS) entry which is preliminary data.</text>
</comment>
<dbReference type="AlphaFoldDB" id="A0A6A4RLE8"/>
<evidence type="ECO:0000313" key="3">
    <source>
        <dbReference type="Proteomes" id="UP000438429"/>
    </source>
</evidence>
<name>A0A6A4RLE8_SCOMX</name>
<evidence type="ECO:0000313" key="2">
    <source>
        <dbReference type="EMBL" id="KAF0023306.1"/>
    </source>
</evidence>
<feature type="region of interest" description="Disordered" evidence="1">
    <location>
        <begin position="109"/>
        <end position="141"/>
    </location>
</feature>
<proteinExistence type="predicted"/>
<organism evidence="2 3">
    <name type="scientific">Scophthalmus maximus</name>
    <name type="common">Turbot</name>
    <name type="synonym">Psetta maxima</name>
    <dbReference type="NCBI Taxonomy" id="52904"/>
    <lineage>
        <taxon>Eukaryota</taxon>
        <taxon>Metazoa</taxon>
        <taxon>Chordata</taxon>
        <taxon>Craniata</taxon>
        <taxon>Vertebrata</taxon>
        <taxon>Euteleostomi</taxon>
        <taxon>Actinopterygii</taxon>
        <taxon>Neopterygii</taxon>
        <taxon>Teleostei</taxon>
        <taxon>Neoteleostei</taxon>
        <taxon>Acanthomorphata</taxon>
        <taxon>Carangaria</taxon>
        <taxon>Pleuronectiformes</taxon>
        <taxon>Pleuronectoidei</taxon>
        <taxon>Scophthalmidae</taxon>
        <taxon>Scophthalmus</taxon>
    </lineage>
</organism>
<accession>A0A6A4RLE8</accession>
<evidence type="ECO:0000256" key="1">
    <source>
        <dbReference type="SAM" id="MobiDB-lite"/>
    </source>
</evidence>
<sequence length="141" mass="15241">MFNAADRALDTAAFNYTNAAMQFSIASGIFNVRAILTTDLTTRTAALTTGVRSVLAGALTLASSAAVAELGRSERNRGRWIVFFVCTSTPFSRWEVIIQVLSESHVSEKGRRSPAERNISPIKAARGSCNRDGCQDRLPST</sequence>
<reference evidence="2 3" key="1">
    <citation type="submission" date="2019-06" db="EMBL/GenBank/DDBJ databases">
        <title>Draft genomes of female and male turbot (Scophthalmus maximus).</title>
        <authorList>
            <person name="Xu H."/>
            <person name="Xu X.-W."/>
            <person name="Shao C."/>
            <person name="Chen S."/>
        </authorList>
    </citation>
    <scope>NUCLEOTIDE SEQUENCE [LARGE SCALE GENOMIC DNA]</scope>
    <source>
        <strain evidence="2">Ysfricsl-2016a</strain>
        <tissue evidence="2">Blood</tissue>
    </source>
</reference>